<proteinExistence type="predicted"/>
<evidence type="ECO:0000313" key="2">
    <source>
        <dbReference type="Proteomes" id="UP001501764"/>
    </source>
</evidence>
<dbReference type="EMBL" id="BAAACO010000001">
    <property type="protein sequence ID" value="GAA0856841.1"/>
    <property type="molecule type" value="Genomic_DNA"/>
</dbReference>
<name>A0ABP3WVY0_9CLOT</name>
<organism evidence="1 2">
    <name type="scientific">Clostridium nitritogenes</name>
    <dbReference type="NCBI Taxonomy" id="83340"/>
    <lineage>
        <taxon>Bacteria</taxon>
        <taxon>Bacillati</taxon>
        <taxon>Bacillota</taxon>
        <taxon>Clostridia</taxon>
        <taxon>Eubacteriales</taxon>
        <taxon>Clostridiaceae</taxon>
        <taxon>Clostridium</taxon>
    </lineage>
</organism>
<dbReference type="Proteomes" id="UP001501764">
    <property type="component" value="Unassembled WGS sequence"/>
</dbReference>
<comment type="caution">
    <text evidence="1">The sequence shown here is derived from an EMBL/GenBank/DDBJ whole genome shotgun (WGS) entry which is preliminary data.</text>
</comment>
<reference evidence="2" key="1">
    <citation type="journal article" date="2019" name="Int. J. Syst. Evol. Microbiol.">
        <title>The Global Catalogue of Microorganisms (GCM) 10K type strain sequencing project: providing services to taxonomists for standard genome sequencing and annotation.</title>
        <authorList>
            <consortium name="The Broad Institute Genomics Platform"/>
            <consortium name="The Broad Institute Genome Sequencing Center for Infectious Disease"/>
            <person name="Wu L."/>
            <person name="Ma J."/>
        </authorList>
    </citation>
    <scope>NUCLEOTIDE SEQUENCE [LARGE SCALE GENOMIC DNA]</scope>
    <source>
        <strain evidence="2">JCM 6485</strain>
    </source>
</reference>
<accession>A0ABP3WVY0</accession>
<dbReference type="RefSeq" id="WP_346025832.1">
    <property type="nucleotide sequence ID" value="NZ_BAAACO010000001.1"/>
</dbReference>
<sequence>MEIKSIEKIKDKEMNKAIGYEVYKVEAVIDGLALSFIYNLENDSIDMKCVAFIEEDEAEKAGKALEIISSNKLQIKEEIKNMS</sequence>
<protein>
    <submittedName>
        <fullName evidence="1">Uncharacterized protein</fullName>
    </submittedName>
</protein>
<gene>
    <name evidence="1" type="ORF">GCM10008916_08080</name>
</gene>
<keyword evidence="2" id="KW-1185">Reference proteome</keyword>
<evidence type="ECO:0000313" key="1">
    <source>
        <dbReference type="EMBL" id="GAA0856841.1"/>
    </source>
</evidence>